<dbReference type="NCBIfam" id="TIGR01234">
    <property type="entry name" value="L-ribulokinase"/>
    <property type="match status" value="1"/>
</dbReference>
<dbReference type="RefSeq" id="WP_066519924.1">
    <property type="nucleotide sequence ID" value="NZ_CABMOF010000002.1"/>
</dbReference>
<dbReference type="EC" id="2.7.1.16" evidence="7 8"/>
<evidence type="ECO:0000256" key="7">
    <source>
        <dbReference type="HAMAP-Rule" id="MF_00520"/>
    </source>
</evidence>
<organism evidence="12 13">
    <name type="scientific">Christensenella minuta</name>
    <dbReference type="NCBI Taxonomy" id="626937"/>
    <lineage>
        <taxon>Bacteria</taxon>
        <taxon>Bacillati</taxon>
        <taxon>Bacillota</taxon>
        <taxon>Clostridia</taxon>
        <taxon>Christensenellales</taxon>
        <taxon>Christensenellaceae</taxon>
        <taxon>Christensenella</taxon>
    </lineage>
</organism>
<dbReference type="PANTHER" id="PTHR43435">
    <property type="entry name" value="RIBULOKINASE"/>
    <property type="match status" value="1"/>
</dbReference>
<dbReference type="GO" id="GO:0005524">
    <property type="term" value="F:ATP binding"/>
    <property type="evidence" value="ECO:0007669"/>
    <property type="project" value="UniProtKB-UniRule"/>
</dbReference>
<dbReference type="InterPro" id="IPR043129">
    <property type="entry name" value="ATPase_NBD"/>
</dbReference>
<comment type="catalytic activity">
    <reaction evidence="7 9">
        <text>L-ribulose + ATP = L-ribulose 5-phosphate + ADP + H(+)</text>
        <dbReference type="Rhea" id="RHEA:22072"/>
        <dbReference type="ChEBI" id="CHEBI:15378"/>
        <dbReference type="ChEBI" id="CHEBI:16880"/>
        <dbReference type="ChEBI" id="CHEBI:30616"/>
        <dbReference type="ChEBI" id="CHEBI:58226"/>
        <dbReference type="ChEBI" id="CHEBI:456216"/>
        <dbReference type="EC" id="2.7.1.16"/>
    </reaction>
</comment>
<dbReference type="InterPro" id="IPR018483">
    <property type="entry name" value="Carb_kinase_FGGY_CS"/>
</dbReference>
<dbReference type="HAMAP" id="MF_00520">
    <property type="entry name" value="Ribulokinase"/>
    <property type="match status" value="1"/>
</dbReference>
<dbReference type="CDD" id="cd07781">
    <property type="entry name" value="ASKHA_NBD_FGGY_L-RBK"/>
    <property type="match status" value="1"/>
</dbReference>
<proteinExistence type="inferred from homology"/>
<dbReference type="GO" id="GO:0019150">
    <property type="term" value="F:D-ribulokinase activity"/>
    <property type="evidence" value="ECO:0007669"/>
    <property type="project" value="RHEA"/>
</dbReference>
<dbReference type="OrthoDB" id="9805576at2"/>
<dbReference type="AlphaFoldDB" id="A0A136Q4F3"/>
<dbReference type="SUPFAM" id="SSF53067">
    <property type="entry name" value="Actin-like ATPase domain"/>
    <property type="match status" value="2"/>
</dbReference>
<dbReference type="InterPro" id="IPR018485">
    <property type="entry name" value="FGGY_C"/>
</dbReference>
<feature type="domain" description="Carbohydrate kinase FGGY C-terminal" evidence="11">
    <location>
        <begin position="288"/>
        <end position="486"/>
    </location>
</feature>
<dbReference type="Gene3D" id="3.30.420.40">
    <property type="match status" value="2"/>
</dbReference>
<dbReference type="Proteomes" id="UP000070366">
    <property type="component" value="Unassembled WGS sequence"/>
</dbReference>
<dbReference type="PATRIC" id="fig|626937.4.peg.1723"/>
<keyword evidence="6 7" id="KW-0119">Carbohydrate metabolism</keyword>
<keyword evidence="1 7" id="KW-0808">Transferase</keyword>
<evidence type="ECO:0000256" key="9">
    <source>
        <dbReference type="RuleBase" id="RU003455"/>
    </source>
</evidence>
<dbReference type="EMBL" id="LSZW01000061">
    <property type="protein sequence ID" value="KXK65530.1"/>
    <property type="molecule type" value="Genomic_DNA"/>
</dbReference>
<dbReference type="UniPathway" id="UPA00145">
    <property type="reaction ID" value="UER00566"/>
</dbReference>
<dbReference type="Pfam" id="PF00370">
    <property type="entry name" value="FGGY_N"/>
    <property type="match status" value="1"/>
</dbReference>
<feature type="domain" description="Carbohydrate kinase FGGY N-terminal" evidence="10">
    <location>
        <begin position="4"/>
        <end position="273"/>
    </location>
</feature>
<evidence type="ECO:0000256" key="2">
    <source>
        <dbReference type="ARBA" id="ARBA00022741"/>
    </source>
</evidence>
<dbReference type="PROSITE" id="PS00445">
    <property type="entry name" value="FGGY_KINASES_2"/>
    <property type="match status" value="1"/>
</dbReference>
<dbReference type="InterPro" id="IPR000577">
    <property type="entry name" value="Carb_kinase_FGGY"/>
</dbReference>
<comment type="similarity">
    <text evidence="7 9">Belongs to the ribulokinase family.</text>
</comment>
<evidence type="ECO:0000256" key="1">
    <source>
        <dbReference type="ARBA" id="ARBA00022679"/>
    </source>
</evidence>
<accession>A0A136Q4F3</accession>
<evidence type="ECO:0000313" key="12">
    <source>
        <dbReference type="EMBL" id="KXK65530.1"/>
    </source>
</evidence>
<comment type="caution">
    <text evidence="12">The sequence shown here is derived from an EMBL/GenBank/DDBJ whole genome shotgun (WGS) entry which is preliminary data.</text>
</comment>
<dbReference type="GO" id="GO:0008741">
    <property type="term" value="F:ribulokinase activity"/>
    <property type="evidence" value="ECO:0007669"/>
    <property type="project" value="UniProtKB-UniRule"/>
</dbReference>
<evidence type="ECO:0000259" key="10">
    <source>
        <dbReference type="Pfam" id="PF00370"/>
    </source>
</evidence>
<evidence type="ECO:0000259" key="11">
    <source>
        <dbReference type="Pfam" id="PF02782"/>
    </source>
</evidence>
<dbReference type="Pfam" id="PF02782">
    <property type="entry name" value="FGGY_C"/>
    <property type="match status" value="1"/>
</dbReference>
<dbReference type="PIRSF" id="PIRSF000538">
    <property type="entry name" value="GlpK"/>
    <property type="match status" value="1"/>
</dbReference>
<comment type="pathway">
    <text evidence="7 9">Carbohydrate degradation; L-arabinose degradation via L-ribulose; D-xylulose 5-phosphate from L-arabinose (bacterial route): step 2/3.</text>
</comment>
<protein>
    <recommendedName>
        <fullName evidence="7 8">Ribulokinase</fullName>
        <ecNumber evidence="7 8">2.7.1.16</ecNumber>
    </recommendedName>
</protein>
<keyword evidence="13" id="KW-1185">Reference proteome</keyword>
<evidence type="ECO:0000256" key="4">
    <source>
        <dbReference type="ARBA" id="ARBA00022840"/>
    </source>
</evidence>
<keyword evidence="5 7" id="KW-0054">Arabinose catabolism</keyword>
<dbReference type="GO" id="GO:0005737">
    <property type="term" value="C:cytoplasm"/>
    <property type="evidence" value="ECO:0007669"/>
    <property type="project" value="TreeGrafter"/>
</dbReference>
<name>A0A136Q4F3_9FIRM</name>
<dbReference type="InterPro" id="IPR005929">
    <property type="entry name" value="Ribulokinase"/>
</dbReference>
<sequence length="554" mass="61171">MSNYTIGIDFGSLSGRAVLVNVATGEEVAQSVLDYPHAVMDETLPSGKKLGVDWALQHPRDYLEVLYGTIPGVLAESGVEKEDVIGIGIDCTACTMLPTLADGTPLCFLPEYEDEPHAYAKLWKHHAAQEYANRLNEAAHVRKEKWIARYGGKISSEWTFPKIWQVLDEAPHIYEKMDRFIEAADWIVWQLTGTEKRSACIAGYKAVWHKKDGYPTDDFFASLDPRLEHVVDEKLARRVYPHDTCAGYLTREMAEKTGLAEGTAVAVANTDAHVCMPAVRIGGPGKVLAIMGTSTCMMLLGEEECAVPGICGYVEDGMLPGFYGYEGGQSCVGDHFAWFVENCVPAEYFEEAQRRGENIHTYMQELAAGLKPGESGLLALDWWNGNRSVLVDVDLTGMMLGMTLRTKPEEMYRALVEATAFGARKIIENFEKNGVRVDEYYAAGGIAEKSAFMMQLYADVIKKKIRISGSPQGPALGAAIYGAVAAGAEKGGYQNVFDAADAMGKLKDTVYTPNPACTDIYDRLYMEYETLHDYFGRGGNDVMKRLKAIKKEMH</sequence>
<reference evidence="12 13" key="1">
    <citation type="submission" date="2016-02" db="EMBL/GenBank/DDBJ databases">
        <authorList>
            <person name="Wen L."/>
            <person name="He K."/>
            <person name="Yang H."/>
        </authorList>
    </citation>
    <scope>NUCLEOTIDE SEQUENCE [LARGE SCALE GENOMIC DNA]</scope>
    <source>
        <strain evidence="12 13">DSM 22607</strain>
    </source>
</reference>
<evidence type="ECO:0000256" key="6">
    <source>
        <dbReference type="ARBA" id="ARBA00023277"/>
    </source>
</evidence>
<dbReference type="InterPro" id="IPR018484">
    <property type="entry name" value="FGGY_N"/>
</dbReference>
<evidence type="ECO:0000256" key="5">
    <source>
        <dbReference type="ARBA" id="ARBA00022935"/>
    </source>
</evidence>
<evidence type="ECO:0000256" key="3">
    <source>
        <dbReference type="ARBA" id="ARBA00022777"/>
    </source>
</evidence>
<gene>
    <name evidence="7" type="primary">araB</name>
    <name evidence="12" type="ORF">HMPREF3293_01744</name>
</gene>
<keyword evidence="4 7" id="KW-0067">ATP-binding</keyword>
<comment type="catalytic activity">
    <reaction evidence="7">
        <text>D-ribulose + ATP = D-ribulose 5-phosphate + ADP + H(+)</text>
        <dbReference type="Rhea" id="RHEA:17601"/>
        <dbReference type="ChEBI" id="CHEBI:15378"/>
        <dbReference type="ChEBI" id="CHEBI:17173"/>
        <dbReference type="ChEBI" id="CHEBI:30616"/>
        <dbReference type="ChEBI" id="CHEBI:58121"/>
        <dbReference type="ChEBI" id="CHEBI:456216"/>
        <dbReference type="EC" id="2.7.1.16"/>
    </reaction>
</comment>
<evidence type="ECO:0000256" key="8">
    <source>
        <dbReference type="NCBIfam" id="TIGR01234"/>
    </source>
</evidence>
<dbReference type="KEGG" id="cmiu:B1H56_11450"/>
<evidence type="ECO:0000313" key="13">
    <source>
        <dbReference type="Proteomes" id="UP000070366"/>
    </source>
</evidence>
<dbReference type="STRING" id="626937.HMPREF3293_01744"/>
<keyword evidence="2 7" id="KW-0547">Nucleotide-binding</keyword>
<dbReference type="PANTHER" id="PTHR43435:SF4">
    <property type="entry name" value="FGGY CARBOHYDRATE KINASE DOMAIN-CONTAINING PROTEIN"/>
    <property type="match status" value="1"/>
</dbReference>
<keyword evidence="3 7" id="KW-0418">Kinase</keyword>
<dbReference type="GO" id="GO:0019569">
    <property type="term" value="P:L-arabinose catabolic process to D-xylulose 5-phosphate"/>
    <property type="evidence" value="ECO:0007669"/>
    <property type="project" value="UniProtKB-UniRule"/>
</dbReference>
<dbReference type="NCBIfam" id="NF003154">
    <property type="entry name" value="PRK04123.1"/>
    <property type="match status" value="1"/>
</dbReference>